<dbReference type="AlphaFoldDB" id="A0A2M7TTR6"/>
<dbReference type="EMBL" id="PFNX01000026">
    <property type="protein sequence ID" value="PIZ60452.1"/>
    <property type="molecule type" value="Genomic_DNA"/>
</dbReference>
<comment type="caution">
    <text evidence="1">The sequence shown here is derived from an EMBL/GenBank/DDBJ whole genome shotgun (WGS) entry which is preliminary data.</text>
</comment>
<name>A0A2M7TTR6_9BACT</name>
<dbReference type="PANTHER" id="PTHR34387">
    <property type="entry name" value="SLR1258 PROTEIN"/>
    <property type="match status" value="1"/>
</dbReference>
<accession>A0A2M7TTR6</accession>
<evidence type="ECO:0000313" key="2">
    <source>
        <dbReference type="Proteomes" id="UP000229336"/>
    </source>
</evidence>
<protein>
    <recommendedName>
        <fullName evidence="3">SIMPL domain-containing protein</fullName>
    </recommendedName>
</protein>
<dbReference type="Proteomes" id="UP000229336">
    <property type="component" value="Unassembled WGS sequence"/>
</dbReference>
<dbReference type="InterPro" id="IPR007497">
    <property type="entry name" value="SIMPL/DUF541"/>
</dbReference>
<dbReference type="Gene3D" id="3.30.70.2970">
    <property type="entry name" value="Protein of unknown function (DUF541), domain 2"/>
    <property type="match status" value="1"/>
</dbReference>
<organism evidence="1 2">
    <name type="scientific">Candidatus Shapirobacteria bacterium CG_4_10_14_0_2_um_filter_40_12</name>
    <dbReference type="NCBI Taxonomy" id="1974871"/>
    <lineage>
        <taxon>Bacteria</taxon>
        <taxon>Candidatus Shapironibacteriota</taxon>
    </lineage>
</organism>
<dbReference type="Pfam" id="PF04402">
    <property type="entry name" value="SIMPL"/>
    <property type="match status" value="1"/>
</dbReference>
<gene>
    <name evidence="1" type="ORF">COY20_01235</name>
</gene>
<sequence length="205" mass="22003">MTVSGEAKTVLKNQISSFTAGVDAVADKKDDAAKEVNSKMEALIKAVKSFGIKAEDIKTQSLSYYQSEETYWDNGVQKSRKGQWRVSSSVEITLREVDRAPVLADLLAGSGATNVYGPNFQFDNTSEAEKELFNKAILDAKDKAEIMAKSSGRKLGKVISVSEGSATSNYYPMYSSRGAEGGGGAPMETGSGTVTQTVTVVFELR</sequence>
<dbReference type="InterPro" id="IPR052022">
    <property type="entry name" value="26kDa_periplasmic_antigen"/>
</dbReference>
<proteinExistence type="predicted"/>
<dbReference type="Gene3D" id="3.30.110.170">
    <property type="entry name" value="Protein of unknown function (DUF541), domain 1"/>
    <property type="match status" value="1"/>
</dbReference>
<reference evidence="2" key="1">
    <citation type="submission" date="2017-09" db="EMBL/GenBank/DDBJ databases">
        <title>Depth-based differentiation of microbial function through sediment-hosted aquifers and enrichment of novel symbionts in the deep terrestrial subsurface.</title>
        <authorList>
            <person name="Probst A.J."/>
            <person name="Ladd B."/>
            <person name="Jarett J.K."/>
            <person name="Geller-Mcgrath D.E."/>
            <person name="Sieber C.M.K."/>
            <person name="Emerson J.B."/>
            <person name="Anantharaman K."/>
            <person name="Thomas B.C."/>
            <person name="Malmstrom R."/>
            <person name="Stieglmeier M."/>
            <person name="Klingl A."/>
            <person name="Woyke T."/>
            <person name="Ryan C.M."/>
            <person name="Banfield J.F."/>
        </authorList>
    </citation>
    <scope>NUCLEOTIDE SEQUENCE [LARGE SCALE GENOMIC DNA]</scope>
</reference>
<evidence type="ECO:0000313" key="1">
    <source>
        <dbReference type="EMBL" id="PIZ60452.1"/>
    </source>
</evidence>
<dbReference type="PANTHER" id="PTHR34387:SF2">
    <property type="entry name" value="SLR1258 PROTEIN"/>
    <property type="match status" value="1"/>
</dbReference>
<evidence type="ECO:0008006" key="3">
    <source>
        <dbReference type="Google" id="ProtNLM"/>
    </source>
</evidence>
<dbReference type="GO" id="GO:0006974">
    <property type="term" value="P:DNA damage response"/>
    <property type="evidence" value="ECO:0007669"/>
    <property type="project" value="TreeGrafter"/>
</dbReference>